<dbReference type="GO" id="GO:0016020">
    <property type="term" value="C:membrane"/>
    <property type="evidence" value="ECO:0007669"/>
    <property type="project" value="UniProtKB-SubCell"/>
</dbReference>
<keyword evidence="1" id="KW-0812">Transmembrane</keyword>
<dbReference type="OrthoDB" id="8967289at2"/>
<feature type="transmembrane region" description="Helical" evidence="1">
    <location>
        <begin position="46"/>
        <end position="67"/>
    </location>
</feature>
<feature type="transmembrane region" description="Helical" evidence="1">
    <location>
        <begin position="135"/>
        <end position="158"/>
    </location>
</feature>
<feature type="transmembrane region" description="Helical" evidence="1">
    <location>
        <begin position="170"/>
        <end position="191"/>
    </location>
</feature>
<gene>
    <name evidence="3" type="ORF">C7C56_003100</name>
</gene>
<evidence type="ECO:0000259" key="2">
    <source>
        <dbReference type="Pfam" id="PF14378"/>
    </source>
</evidence>
<feature type="transmembrane region" description="Helical" evidence="1">
    <location>
        <begin position="21"/>
        <end position="40"/>
    </location>
</feature>
<dbReference type="RefSeq" id="WP_106756034.1">
    <property type="nucleotide sequence ID" value="NZ_PXWF02000042.1"/>
</dbReference>
<sequence>MSSITHSFSFRLSGPLRFDQTPLVAFGVLAALALLATIWASRIGLGFGPLGPLLAGSAALIVIGLYYDVTRRSPALAGCAYYCALWVNLMVVACILSYLAAWHGGPLYDQQLERIDALLGFAWKPWNAFTRSNQALYWILLAAYLSGGPQIIASVIYFACTGQNRCNRELWWISLLAMMFTVAVAALFPALGTFHHFQQNLDEAIHLPHLLALRDGSAGYFTSMEGIVTLPSYHTAQALVFIHAFRGQRRLFPWMLALNALMLLSTPSMGGHYLADMLAGAAVAALSVLLVRLALPAPPAPSAGAGADA</sequence>
<dbReference type="Pfam" id="PF14378">
    <property type="entry name" value="PAP2_3"/>
    <property type="match status" value="1"/>
</dbReference>
<comment type="caution">
    <text evidence="3">The sequence shown here is derived from an EMBL/GenBank/DDBJ whole genome shotgun (WGS) entry which is preliminary data.</text>
</comment>
<evidence type="ECO:0000313" key="3">
    <source>
        <dbReference type="EMBL" id="PWF55179.1"/>
    </source>
</evidence>
<reference evidence="3 4" key="1">
    <citation type="submission" date="2018-04" db="EMBL/GenBank/DDBJ databases">
        <title>Massilia violaceinigra sp. nov., a novel purple-pigmented bacterium isolated from Tianshan glacier, Xinjiang, China.</title>
        <authorList>
            <person name="Wang H."/>
        </authorList>
    </citation>
    <scope>NUCLEOTIDE SEQUENCE [LARGE SCALE GENOMIC DNA]</scope>
    <source>
        <strain evidence="3 4">B448-2</strain>
    </source>
</reference>
<dbReference type="InterPro" id="IPR026841">
    <property type="entry name" value="Aur1/Ipt1"/>
</dbReference>
<protein>
    <recommendedName>
        <fullName evidence="2">Inositolphosphotransferase Aur1/Ipt1 domain-containing protein</fullName>
    </recommendedName>
</protein>
<feature type="transmembrane region" description="Helical" evidence="1">
    <location>
        <begin position="277"/>
        <end position="295"/>
    </location>
</feature>
<evidence type="ECO:0000256" key="1">
    <source>
        <dbReference type="SAM" id="Phobius"/>
    </source>
</evidence>
<dbReference type="Proteomes" id="UP000241421">
    <property type="component" value="Unassembled WGS sequence"/>
</dbReference>
<evidence type="ECO:0000313" key="4">
    <source>
        <dbReference type="Proteomes" id="UP000241421"/>
    </source>
</evidence>
<keyword evidence="1" id="KW-1133">Transmembrane helix</keyword>
<dbReference type="EMBL" id="PXWF02000042">
    <property type="protein sequence ID" value="PWF55179.1"/>
    <property type="molecule type" value="Genomic_DNA"/>
</dbReference>
<accession>A0A2U2I6C4</accession>
<keyword evidence="1" id="KW-0472">Membrane</keyword>
<organism evidence="3 4">
    <name type="scientific">Massilia glaciei</name>
    <dbReference type="NCBI Taxonomy" id="1524097"/>
    <lineage>
        <taxon>Bacteria</taxon>
        <taxon>Pseudomonadati</taxon>
        <taxon>Pseudomonadota</taxon>
        <taxon>Betaproteobacteria</taxon>
        <taxon>Burkholderiales</taxon>
        <taxon>Oxalobacteraceae</taxon>
        <taxon>Telluria group</taxon>
        <taxon>Massilia</taxon>
    </lineage>
</organism>
<feature type="domain" description="Inositolphosphotransferase Aur1/Ipt1" evidence="2">
    <location>
        <begin position="111"/>
        <end position="290"/>
    </location>
</feature>
<dbReference type="AlphaFoldDB" id="A0A2U2I6C4"/>
<proteinExistence type="predicted"/>
<name>A0A2U2I6C4_9BURK</name>
<feature type="transmembrane region" description="Helical" evidence="1">
    <location>
        <begin position="79"/>
        <end position="101"/>
    </location>
</feature>
<keyword evidence="4" id="KW-1185">Reference proteome</keyword>